<dbReference type="Proteomes" id="UP000256269">
    <property type="component" value="Unassembled WGS sequence"/>
</dbReference>
<evidence type="ECO:0000313" key="2">
    <source>
        <dbReference type="Proteomes" id="UP000256269"/>
    </source>
</evidence>
<proteinExistence type="predicted"/>
<protein>
    <submittedName>
        <fullName evidence="1">Uncharacterized protein</fullName>
    </submittedName>
</protein>
<evidence type="ECO:0000313" key="1">
    <source>
        <dbReference type="EMBL" id="REH55230.1"/>
    </source>
</evidence>
<sequence length="317" mass="34598">MLPPESPDAALFRNRAQVYARCAFALQRDPDMAGAESLFDAALSNGLAVIVGSSWRGEEFGSKTGKDGKLKVKFSRQLLDTLASKARSHAVTPAETELTVPQVRVDNIDAVWDATGANATAVTLTVTRFLDVPREQHQKHRSDGEPLSAFGPFPPSHDIVRVDVAALPEGINIANGIRHGNDAADELEQRHLDALFALDAHPGLDGLYDERIDATERDDIDADDLRVDIANDYLRLLTEDEIARRVDAADWLAPDPFEDDGLQDCPLCGNCALIPDGGSDSFGMGIRAGICFVCSYRRSREQAEQEAMSMRLDQLPD</sequence>
<organism evidence="1 2">
    <name type="scientific">Kutzneria buriramensis</name>
    <dbReference type="NCBI Taxonomy" id="1045776"/>
    <lineage>
        <taxon>Bacteria</taxon>
        <taxon>Bacillati</taxon>
        <taxon>Actinomycetota</taxon>
        <taxon>Actinomycetes</taxon>
        <taxon>Pseudonocardiales</taxon>
        <taxon>Pseudonocardiaceae</taxon>
        <taxon>Kutzneria</taxon>
    </lineage>
</organism>
<reference evidence="1 2" key="1">
    <citation type="submission" date="2018-08" db="EMBL/GenBank/DDBJ databases">
        <title>Genomic Encyclopedia of Archaeal and Bacterial Type Strains, Phase II (KMG-II): from individual species to whole genera.</title>
        <authorList>
            <person name="Goeker M."/>
        </authorList>
    </citation>
    <scope>NUCLEOTIDE SEQUENCE [LARGE SCALE GENOMIC DNA]</scope>
    <source>
        <strain evidence="1 2">DSM 45791</strain>
    </source>
</reference>
<dbReference type="AlphaFoldDB" id="A0A3E0I990"/>
<comment type="caution">
    <text evidence="1">The sequence shown here is derived from an EMBL/GenBank/DDBJ whole genome shotgun (WGS) entry which is preliminary data.</text>
</comment>
<accession>A0A3E0I990</accession>
<dbReference type="EMBL" id="QUNO01000001">
    <property type="protein sequence ID" value="REH55230.1"/>
    <property type="molecule type" value="Genomic_DNA"/>
</dbReference>
<keyword evidence="2" id="KW-1185">Reference proteome</keyword>
<name>A0A3E0I990_9PSEU</name>
<gene>
    <name evidence="1" type="ORF">BCF44_101247</name>
</gene>